<organism evidence="2 3">
    <name type="scientific">Mycoplasma haematolamae (strain Purdue)</name>
    <dbReference type="NCBI Taxonomy" id="1212765"/>
    <lineage>
        <taxon>Bacteria</taxon>
        <taxon>Bacillati</taxon>
        <taxon>Mycoplasmatota</taxon>
        <taxon>Mollicutes</taxon>
        <taxon>Mycoplasmataceae</taxon>
        <taxon>Mycoplasma</taxon>
    </lineage>
</organism>
<dbReference type="KEGG" id="mhl:MHLP_04215"/>
<dbReference type="EMBL" id="CP003731">
    <property type="protein sequence ID" value="AFO52423.1"/>
    <property type="molecule type" value="Genomic_DNA"/>
</dbReference>
<feature type="region of interest" description="Disordered" evidence="1">
    <location>
        <begin position="41"/>
        <end position="70"/>
    </location>
</feature>
<evidence type="ECO:0000256" key="1">
    <source>
        <dbReference type="SAM" id="MobiDB-lite"/>
    </source>
</evidence>
<keyword evidence="3" id="KW-1185">Reference proteome</keyword>
<sequence>MKWSWRFVGGMTSALGLSVASVYGIFWNSFDPNVLTEPFAPGKLTSSEPSTTDASEKVEKPQSEDAKQELKREVDTIELPSWFNPTEKVMKKYIANLWKQREQGKDCMEITWSERKNDDFKGFLRLLPISDLNKEEIKTLNKCSWTELKS</sequence>
<evidence type="ECO:0000313" key="3">
    <source>
        <dbReference type="Proteomes" id="UP000006502"/>
    </source>
</evidence>
<protein>
    <submittedName>
        <fullName evidence="2">Uncharacterized protein</fullName>
    </submittedName>
</protein>
<accession>I7BKK4</accession>
<dbReference type="HOGENOM" id="CLU_1738487_0_0_14"/>
<feature type="compositionally biased region" description="Basic and acidic residues" evidence="1">
    <location>
        <begin position="54"/>
        <end position="70"/>
    </location>
</feature>
<feature type="compositionally biased region" description="Polar residues" evidence="1">
    <location>
        <begin position="44"/>
        <end position="53"/>
    </location>
</feature>
<dbReference type="Proteomes" id="UP000006502">
    <property type="component" value="Chromosome"/>
</dbReference>
<reference evidence="3" key="2">
    <citation type="submission" date="2012-07" db="EMBL/GenBank/DDBJ databases">
        <title>Complete genome sequence of 'Candidatus Mycoplasma haemolamae'.</title>
        <authorList>
            <person name="Guimaraes A.M.S."/>
            <person name="Toth B."/>
            <person name="Santos A.P."/>
            <person name="Nascimento N.C."/>
            <person name="Sojka J.E."/>
            <person name="Messick J.B."/>
        </authorList>
    </citation>
    <scope>NUCLEOTIDE SEQUENCE [LARGE SCALE GENOMIC DNA]</scope>
    <source>
        <strain evidence="3">Purdue</strain>
    </source>
</reference>
<evidence type="ECO:0000313" key="2">
    <source>
        <dbReference type="EMBL" id="AFO52423.1"/>
    </source>
</evidence>
<dbReference type="AlphaFoldDB" id="I7BKK4"/>
<dbReference type="PATRIC" id="fig|1212765.3.peg.959"/>
<reference evidence="2 3" key="1">
    <citation type="journal article" date="2012" name="J. Bacteriol.">
        <title>Genome Sequence of "Candidatus Mycoplasma haemolamae" Strain Purdue, a Red Blood Cell Pathogen of Alpacas (Vicugna pacos) and Llamas (Lama glama).</title>
        <authorList>
            <person name="Guimaraes A.M."/>
            <person name="Toth B."/>
            <person name="Santos A.P."/>
            <person name="do Nascimento N.C."/>
            <person name="Kritchevsky J.E."/>
            <person name="Messick J.B."/>
        </authorList>
    </citation>
    <scope>NUCLEOTIDE SEQUENCE [LARGE SCALE GENOMIC DNA]</scope>
    <source>
        <strain evidence="2 3">Purdue</strain>
    </source>
</reference>
<gene>
    <name evidence="2" type="ordered locus">MHLP_04215</name>
</gene>
<proteinExistence type="predicted"/>
<dbReference type="STRING" id="1212765.MHLP_04215"/>
<name>I7BKK4_MYCHA</name>